<dbReference type="CDD" id="cd18809">
    <property type="entry name" value="SF1_C_RecD"/>
    <property type="match status" value="1"/>
</dbReference>
<dbReference type="InterPro" id="IPR025476">
    <property type="entry name" value="Helitron_helicase-like"/>
</dbReference>
<keyword evidence="3" id="KW-0067">ATP-binding</keyword>
<dbReference type="Proteomes" id="UP001219518">
    <property type="component" value="Unassembled WGS sequence"/>
</dbReference>
<feature type="domain" description="Helitron helicase-like" evidence="2">
    <location>
        <begin position="4"/>
        <end position="142"/>
    </location>
</feature>
<accession>A0AAE1LGH7</accession>
<protein>
    <submittedName>
        <fullName evidence="3">ATP-dependent DNA helicase</fullName>
    </submittedName>
</protein>
<dbReference type="Pfam" id="PF13245">
    <property type="entry name" value="AAA_19"/>
    <property type="match status" value="1"/>
</dbReference>
<dbReference type="GO" id="GO:0004386">
    <property type="term" value="F:helicase activity"/>
    <property type="evidence" value="ECO:0007669"/>
    <property type="project" value="UniProtKB-KW"/>
</dbReference>
<name>A0AAE1LGH7_9NEOP</name>
<dbReference type="InterPro" id="IPR027417">
    <property type="entry name" value="P-loop_NTPase"/>
</dbReference>
<sequence>MTAADLHRAVQTNQRNILKQALYHGNKMKGTRQFWHARCGELLDMVNQLGVPTLFLTLSAADLHWEDLFRLLAPGEDVSTIMDARRQKLLCENPHIADTFFSERAKYFITKVYRQKYDLVDYWFRFEYQHRGSGGSPHIHAILWHRDAPDVSNLSQATPEHRQSVIDYFDRLVSTTNPGKDFLPAEVHPCRKKFSQVVDPVRDLGELLNRVQRHKCSNGYCKRIDKATGQPVCRFKFPFQEEPITRLFENEQGLWELVTARNDSLLNKYIEWVITLWRANMDATPILSMGFILRYIAKYTAKGEPRSQPCAELVKAVLEGSGEADTAKSVIQKLLMKTVSERDYSAQEVCHILTGQPLHMSSRKFVVVNLSKTRWVPLREGGAEADAEEAVDDPAQAAEGAAARADAEAEQDDGAGDVAEATYHAFVQEYQTRDRPEMNNMTLFQVAKTFSLNRRKWTRNRKEAIVRVFPRTKLTGNDDRDEAYYRVQVLLHTAWRIEEQAKGAGTWKQAFEAAGLIAERPAREGLAEAAAQIAAEEALFEETDQAEGDEEGPEEWMVLARMGANNQAEMVPIGRREMDLAYDWHASSQAYGDHAALREFVSRHRETTRLEPEQEAMVDEVVYTPEQQKLIDLVQTQIDSVAPGGAPRCPVFKRVLIQGKAGCGKSTVVKKCVTMARQRLGPRAAKLMAPTTAAATVLGMGCTTIHSLCKIFPRQPFKPLEGEALRKFQGEMENVHFIFIDEFSMIGCRLLGWLEKRLREAKPRCDEPFGGLFVYLIGDIRQLPPVGDTTLYSTAVSESADVQRGKLVYQSFERSIILTVSQRQADESFRDALDHLSVGTSDEADFARFSARFKMNVPAAERELFKDAMHVYTKRDEVAAHNLAKLVELDEPVALLLARHNNAKAKEGSADAAQGLEKEVRLSKGSRVMLRSNLWLAAGLVNGATGTVVDIIHEPNKAPPNDLPVAVMVRFDKYSGPTMADGSVPIATQLRGWDDSQGTHCTREQFPLCLAYAITVHKAQGLTVERAVVNVGQRDFQVGLIYVAMSRVKSWDGLLLDPEFSLNRMTDVRRSRGFCDRETGERHIYSLRIL</sequence>
<comment type="caution">
    <text evidence="3">The sequence shown here is derived from an EMBL/GenBank/DDBJ whole genome shotgun (WGS) entry which is preliminary data.</text>
</comment>
<evidence type="ECO:0000313" key="4">
    <source>
        <dbReference type="Proteomes" id="UP001219518"/>
    </source>
</evidence>
<dbReference type="SUPFAM" id="SSF52540">
    <property type="entry name" value="P-loop containing nucleoside triphosphate hydrolases"/>
    <property type="match status" value="2"/>
</dbReference>
<keyword evidence="4" id="KW-1185">Reference proteome</keyword>
<keyword evidence="3" id="KW-0547">Nucleotide-binding</keyword>
<dbReference type="EMBL" id="JAHWGI010000949">
    <property type="protein sequence ID" value="KAK3918515.1"/>
    <property type="molecule type" value="Genomic_DNA"/>
</dbReference>
<dbReference type="PANTHER" id="PTHR47642">
    <property type="entry name" value="ATP-DEPENDENT DNA HELICASE"/>
    <property type="match status" value="1"/>
</dbReference>
<feature type="compositionally biased region" description="Low complexity" evidence="1">
    <location>
        <begin position="393"/>
        <end position="404"/>
    </location>
</feature>
<proteinExistence type="predicted"/>
<gene>
    <name evidence="3" type="ORF">KUF71_007768</name>
</gene>
<reference evidence="3" key="2">
    <citation type="journal article" date="2023" name="BMC Genomics">
        <title>Pest status, molecular evolution, and epigenetic factors derived from the genome assembly of Frankliniella fusca, a thysanopteran phytovirus vector.</title>
        <authorList>
            <person name="Catto M.A."/>
            <person name="Labadie P.E."/>
            <person name="Jacobson A.L."/>
            <person name="Kennedy G.G."/>
            <person name="Srinivasan R."/>
            <person name="Hunt B.G."/>
        </authorList>
    </citation>
    <scope>NUCLEOTIDE SEQUENCE</scope>
    <source>
        <strain evidence="3">PL_HMW_Pooled</strain>
    </source>
</reference>
<dbReference type="Pfam" id="PF14214">
    <property type="entry name" value="Helitron_like_N"/>
    <property type="match status" value="1"/>
</dbReference>
<keyword evidence="3" id="KW-0378">Hydrolase</keyword>
<feature type="region of interest" description="Disordered" evidence="1">
    <location>
        <begin position="381"/>
        <end position="414"/>
    </location>
</feature>
<feature type="compositionally biased region" description="Acidic residues" evidence="1">
    <location>
        <begin position="383"/>
        <end position="392"/>
    </location>
</feature>
<dbReference type="AlphaFoldDB" id="A0AAE1LGH7"/>
<evidence type="ECO:0000256" key="1">
    <source>
        <dbReference type="SAM" id="MobiDB-lite"/>
    </source>
</evidence>
<evidence type="ECO:0000259" key="2">
    <source>
        <dbReference type="Pfam" id="PF14214"/>
    </source>
</evidence>
<organism evidence="3 4">
    <name type="scientific">Frankliniella fusca</name>
    <dbReference type="NCBI Taxonomy" id="407009"/>
    <lineage>
        <taxon>Eukaryota</taxon>
        <taxon>Metazoa</taxon>
        <taxon>Ecdysozoa</taxon>
        <taxon>Arthropoda</taxon>
        <taxon>Hexapoda</taxon>
        <taxon>Insecta</taxon>
        <taxon>Pterygota</taxon>
        <taxon>Neoptera</taxon>
        <taxon>Paraneoptera</taxon>
        <taxon>Thysanoptera</taxon>
        <taxon>Terebrantia</taxon>
        <taxon>Thripoidea</taxon>
        <taxon>Thripidae</taxon>
        <taxon>Frankliniella</taxon>
    </lineage>
</organism>
<keyword evidence="3" id="KW-0347">Helicase</keyword>
<dbReference type="Gene3D" id="3.40.50.300">
    <property type="entry name" value="P-loop containing nucleotide triphosphate hydrolases"/>
    <property type="match status" value="2"/>
</dbReference>
<dbReference type="PANTHER" id="PTHR47642:SF5">
    <property type="entry name" value="ATP-DEPENDENT DNA HELICASE"/>
    <property type="match status" value="1"/>
</dbReference>
<reference evidence="3" key="1">
    <citation type="submission" date="2021-07" db="EMBL/GenBank/DDBJ databases">
        <authorList>
            <person name="Catto M.A."/>
            <person name="Jacobson A."/>
            <person name="Kennedy G."/>
            <person name="Labadie P."/>
            <person name="Hunt B.G."/>
            <person name="Srinivasan R."/>
        </authorList>
    </citation>
    <scope>NUCLEOTIDE SEQUENCE</scope>
    <source>
        <strain evidence="3">PL_HMW_Pooled</strain>
        <tissue evidence="3">Head</tissue>
    </source>
</reference>
<evidence type="ECO:0000313" key="3">
    <source>
        <dbReference type="EMBL" id="KAK3918515.1"/>
    </source>
</evidence>
<dbReference type="InterPro" id="IPR051055">
    <property type="entry name" value="PIF1_helicase"/>
</dbReference>